<evidence type="ECO:0000313" key="4">
    <source>
        <dbReference type="Proteomes" id="UP000037035"/>
    </source>
</evidence>
<dbReference type="OrthoDB" id="10599385at2759"/>
<name>A0A0L6VTP4_9BASI</name>
<gene>
    <name evidence="3" type="ORF">VP01_10793g1</name>
</gene>
<comment type="caution">
    <text evidence="3">The sequence shown here is derived from an EMBL/GenBank/DDBJ whole genome shotgun (WGS) entry which is preliminary data.</text>
</comment>
<sequence>MDRQSAEVQRLRSKGPEERGGRRGGRIRAVLQGLENGGDSGVRGPSGICAYCGVKGHYRTQCSDLTANFNAQQVRIWKGDFYFPGAGED</sequence>
<reference evidence="3 4" key="1">
    <citation type="submission" date="2015-08" db="EMBL/GenBank/DDBJ databases">
        <title>Next Generation Sequencing and Analysis of the Genome of Puccinia sorghi L Schw, the Causal Agent of Maize Common Rust.</title>
        <authorList>
            <person name="Rochi L."/>
            <person name="Burguener G."/>
            <person name="Darino M."/>
            <person name="Turjanski A."/>
            <person name="Kreff E."/>
            <person name="Dieguez M.J."/>
            <person name="Sacco F."/>
        </authorList>
    </citation>
    <scope>NUCLEOTIDE SEQUENCE [LARGE SCALE GENOMIC DNA]</scope>
    <source>
        <strain evidence="3 4">RO10H11247</strain>
    </source>
</reference>
<keyword evidence="4" id="KW-1185">Reference proteome</keyword>
<evidence type="ECO:0000313" key="3">
    <source>
        <dbReference type="EMBL" id="KNZ63987.1"/>
    </source>
</evidence>
<dbReference type="VEuPathDB" id="FungiDB:VP01_10793g1"/>
<protein>
    <recommendedName>
        <fullName evidence="5">CCHC-type domain-containing protein</fullName>
    </recommendedName>
</protein>
<organism evidence="3 4">
    <name type="scientific">Puccinia sorghi</name>
    <dbReference type="NCBI Taxonomy" id="27349"/>
    <lineage>
        <taxon>Eukaryota</taxon>
        <taxon>Fungi</taxon>
        <taxon>Dikarya</taxon>
        <taxon>Basidiomycota</taxon>
        <taxon>Pucciniomycotina</taxon>
        <taxon>Pucciniomycetes</taxon>
        <taxon>Pucciniales</taxon>
        <taxon>Pucciniaceae</taxon>
        <taxon>Puccinia</taxon>
    </lineage>
</organism>
<feature type="region of interest" description="Disordered" evidence="2">
    <location>
        <begin position="1"/>
        <end position="25"/>
    </location>
</feature>
<evidence type="ECO:0000256" key="2">
    <source>
        <dbReference type="SAM" id="MobiDB-lite"/>
    </source>
</evidence>
<dbReference type="InterPro" id="IPR036875">
    <property type="entry name" value="Znf_CCHC_sf"/>
</dbReference>
<dbReference type="GO" id="GO:0008270">
    <property type="term" value="F:zinc ion binding"/>
    <property type="evidence" value="ECO:0007669"/>
    <property type="project" value="InterPro"/>
</dbReference>
<keyword evidence="1" id="KW-0507">mRNA processing</keyword>
<proteinExistence type="predicted"/>
<dbReference type="GO" id="GO:0003676">
    <property type="term" value="F:nucleic acid binding"/>
    <property type="evidence" value="ECO:0007669"/>
    <property type="project" value="InterPro"/>
</dbReference>
<dbReference type="AlphaFoldDB" id="A0A0L6VTP4"/>
<dbReference type="GO" id="GO:0006397">
    <property type="term" value="P:mRNA processing"/>
    <property type="evidence" value="ECO:0007669"/>
    <property type="project" value="UniProtKB-KW"/>
</dbReference>
<dbReference type="SUPFAM" id="SSF57756">
    <property type="entry name" value="Retrovirus zinc finger-like domains"/>
    <property type="match status" value="1"/>
</dbReference>
<dbReference type="EMBL" id="LAVV01000880">
    <property type="protein sequence ID" value="KNZ63987.1"/>
    <property type="molecule type" value="Genomic_DNA"/>
</dbReference>
<evidence type="ECO:0000256" key="1">
    <source>
        <dbReference type="ARBA" id="ARBA00022664"/>
    </source>
</evidence>
<evidence type="ECO:0008006" key="5">
    <source>
        <dbReference type="Google" id="ProtNLM"/>
    </source>
</evidence>
<accession>A0A0L6VTP4</accession>
<dbReference type="Proteomes" id="UP000037035">
    <property type="component" value="Unassembled WGS sequence"/>
</dbReference>